<keyword evidence="11" id="KW-1185">Reference proteome</keyword>
<reference evidence="10 11" key="1">
    <citation type="journal article" date="2022" name="G3 (Bethesda)">
        <title>Evaluating Illumina-, Nanopore-, and PacBio-based genome assembly strategies with the bald notothen, Trematomus borchgrevinki.</title>
        <authorList>
            <person name="Rayamajhi N."/>
            <person name="Cheng C.C."/>
            <person name="Catchen J.M."/>
        </authorList>
    </citation>
    <scope>NUCLEOTIDE SEQUENCE [LARGE SCALE GENOMIC DNA]</scope>
    <source>
        <strain evidence="10">AGRC-2024</strain>
    </source>
</reference>
<evidence type="ECO:0008006" key="12">
    <source>
        <dbReference type="Google" id="ProtNLM"/>
    </source>
</evidence>
<dbReference type="InterPro" id="IPR000690">
    <property type="entry name" value="Matrin/U1-C_Znf_C2H2"/>
</dbReference>
<feature type="compositionally biased region" description="Acidic residues" evidence="7">
    <location>
        <begin position="1"/>
        <end position="34"/>
    </location>
</feature>
<feature type="region of interest" description="Disordered" evidence="7">
    <location>
        <begin position="1"/>
        <end position="97"/>
    </location>
</feature>
<dbReference type="GO" id="GO:0003723">
    <property type="term" value="F:RNA binding"/>
    <property type="evidence" value="ECO:0007669"/>
    <property type="project" value="UniProtKB-UniRule"/>
</dbReference>
<dbReference type="InterPro" id="IPR012677">
    <property type="entry name" value="Nucleotide-bd_a/b_plait_sf"/>
</dbReference>
<sequence length="501" mass="57290">MEGEEEEEEEKENEDVEKEEEEEETVMETMEEEQEVKQEEVPDDVTDDTPVEVGGAPGEITQGAESEAAPEPEVSAEEEPNAEPEENQEGEPPADSFEEDFLENMDDFVTLDELQEDEEEDEEEEEDTTDNSRKGGMRVVNIVGFRRGYKFMNDLLALAKPFGKVVKHLVLDLRPEAYLQFTTEEEARAMATFYSCNVTASICGRPVRISHSTSYPTIQCGSSKVVYLGQIPKCKYSDGDVLKLAEPYGRVRKYFLNRLKRECFVEMDKAEEAERMAEDCKENPPKFNGKRLTVYVSRKYRQLKHGHQCPSRSKRESSGSSPQPSRSPEEPAAKKSKEEEEEEEKLEEEEEKQEELMEEEEEKKEEEEKEEEEEKSCEDETKAETPAEKTPDVSEPEQKSCQEQVIETSTNENGDTEAPPPAEIRPITASLPLPPHDPDTPIGVEHVKMGFYCRVCFLFYSNEETAKKTHCSSRAHYDKLQKHLEKEQSRAEKKKGKKTTS</sequence>
<feature type="region of interest" description="Disordered" evidence="7">
    <location>
        <begin position="468"/>
        <end position="501"/>
    </location>
</feature>
<dbReference type="PROSITE" id="PS50171">
    <property type="entry name" value="ZF_MATRIN"/>
    <property type="match status" value="1"/>
</dbReference>
<dbReference type="Proteomes" id="UP001619887">
    <property type="component" value="Unassembled WGS sequence"/>
</dbReference>
<organism evidence="10 11">
    <name type="scientific">Pagothenia borchgrevinki</name>
    <name type="common">Bald rockcod</name>
    <name type="synonym">Trematomus borchgrevinki</name>
    <dbReference type="NCBI Taxonomy" id="8213"/>
    <lineage>
        <taxon>Eukaryota</taxon>
        <taxon>Metazoa</taxon>
        <taxon>Chordata</taxon>
        <taxon>Craniata</taxon>
        <taxon>Vertebrata</taxon>
        <taxon>Euteleostomi</taxon>
        <taxon>Actinopterygii</taxon>
        <taxon>Neopterygii</taxon>
        <taxon>Teleostei</taxon>
        <taxon>Neoteleostei</taxon>
        <taxon>Acanthomorphata</taxon>
        <taxon>Eupercaria</taxon>
        <taxon>Perciformes</taxon>
        <taxon>Notothenioidei</taxon>
        <taxon>Nototheniidae</taxon>
        <taxon>Pagothenia</taxon>
    </lineage>
</organism>
<evidence type="ECO:0000256" key="5">
    <source>
        <dbReference type="ARBA" id="ARBA00023242"/>
    </source>
</evidence>
<keyword evidence="3" id="KW-0863">Zinc-finger</keyword>
<feature type="region of interest" description="Disordered" evidence="7">
    <location>
        <begin position="114"/>
        <end position="134"/>
    </location>
</feature>
<proteinExistence type="predicted"/>
<dbReference type="InterPro" id="IPR035979">
    <property type="entry name" value="RBD_domain_sf"/>
</dbReference>
<feature type="compositionally biased region" description="Acidic residues" evidence="7">
    <location>
        <begin position="68"/>
        <end position="89"/>
    </location>
</feature>
<dbReference type="EMBL" id="JBIYXZ010002072">
    <property type="protein sequence ID" value="KAL3060926.1"/>
    <property type="molecule type" value="Genomic_DNA"/>
</dbReference>
<evidence type="ECO:0000256" key="4">
    <source>
        <dbReference type="ARBA" id="ARBA00022833"/>
    </source>
</evidence>
<comment type="caution">
    <text evidence="10">The sequence shown here is derived from an EMBL/GenBank/DDBJ whole genome shotgun (WGS) entry which is preliminary data.</text>
</comment>
<evidence type="ECO:0000256" key="2">
    <source>
        <dbReference type="ARBA" id="ARBA00022723"/>
    </source>
</evidence>
<feature type="region of interest" description="Disordered" evidence="7">
    <location>
        <begin position="303"/>
        <end position="439"/>
    </location>
</feature>
<dbReference type="InterPro" id="IPR000504">
    <property type="entry name" value="RRM_dom"/>
</dbReference>
<dbReference type="PANTHER" id="PTHR15592">
    <property type="entry name" value="MATRIN 3/NUCLEAR PROTEIN 220-RELATED"/>
    <property type="match status" value="1"/>
</dbReference>
<feature type="compositionally biased region" description="Basic residues" evidence="7">
    <location>
        <begin position="492"/>
        <end position="501"/>
    </location>
</feature>
<evidence type="ECO:0000259" key="9">
    <source>
        <dbReference type="PROSITE" id="PS50171"/>
    </source>
</evidence>
<evidence type="ECO:0000256" key="3">
    <source>
        <dbReference type="ARBA" id="ARBA00022771"/>
    </source>
</evidence>
<feature type="compositionally biased region" description="Acidic residues" evidence="7">
    <location>
        <begin position="339"/>
        <end position="377"/>
    </location>
</feature>
<gene>
    <name evidence="10" type="ORF">OYC64_009189</name>
</gene>
<feature type="compositionally biased region" description="Acidic residues" evidence="7">
    <location>
        <begin position="41"/>
        <end position="50"/>
    </location>
</feature>
<dbReference type="AlphaFoldDB" id="A0ABD2H5A2"/>
<dbReference type="GO" id="GO:0005634">
    <property type="term" value="C:nucleus"/>
    <property type="evidence" value="ECO:0007669"/>
    <property type="project" value="UniProtKB-SubCell"/>
</dbReference>
<protein>
    <recommendedName>
        <fullName evidence="12">Matrin 3-like 1.1</fullName>
    </recommendedName>
</protein>
<accession>A0ABD2H5A2</accession>
<feature type="compositionally biased region" description="Basic and acidic residues" evidence="7">
    <location>
        <begin position="475"/>
        <end position="491"/>
    </location>
</feature>
<feature type="compositionally biased region" description="Acidic residues" evidence="7">
    <location>
        <begin position="114"/>
        <end position="129"/>
    </location>
</feature>
<feature type="compositionally biased region" description="Polar residues" evidence="7">
    <location>
        <begin position="401"/>
        <end position="413"/>
    </location>
</feature>
<evidence type="ECO:0000256" key="7">
    <source>
        <dbReference type="SAM" id="MobiDB-lite"/>
    </source>
</evidence>
<keyword evidence="4" id="KW-0862">Zinc</keyword>
<dbReference type="Gene3D" id="3.30.70.330">
    <property type="match status" value="2"/>
</dbReference>
<feature type="compositionally biased region" description="Basic and acidic residues" evidence="7">
    <location>
        <begin position="327"/>
        <end position="338"/>
    </location>
</feature>
<keyword evidence="5" id="KW-0539">Nucleus</keyword>
<name>A0ABD2H5A2_PAGBO</name>
<evidence type="ECO:0000259" key="8">
    <source>
        <dbReference type="PROSITE" id="PS50102"/>
    </source>
</evidence>
<evidence type="ECO:0000313" key="11">
    <source>
        <dbReference type="Proteomes" id="UP001619887"/>
    </source>
</evidence>
<dbReference type="GO" id="GO:0008270">
    <property type="term" value="F:zinc ion binding"/>
    <property type="evidence" value="ECO:0007669"/>
    <property type="project" value="UniProtKB-KW"/>
</dbReference>
<dbReference type="PROSITE" id="PS50102">
    <property type="entry name" value="RRM"/>
    <property type="match status" value="1"/>
</dbReference>
<keyword evidence="2" id="KW-0479">Metal-binding</keyword>
<dbReference type="SUPFAM" id="SSF54928">
    <property type="entry name" value="RNA-binding domain, RBD"/>
    <property type="match status" value="2"/>
</dbReference>
<feature type="domain" description="RRM" evidence="8">
    <location>
        <begin position="224"/>
        <end position="299"/>
    </location>
</feature>
<evidence type="ECO:0000256" key="6">
    <source>
        <dbReference type="PROSITE-ProRule" id="PRU00176"/>
    </source>
</evidence>
<feature type="compositionally biased region" description="Basic and acidic residues" evidence="7">
    <location>
        <begin position="378"/>
        <end position="400"/>
    </location>
</feature>
<comment type="subcellular location">
    <subcellularLocation>
        <location evidence="1">Nucleus</location>
    </subcellularLocation>
</comment>
<dbReference type="CDD" id="cd12436">
    <property type="entry name" value="RRM1_2_MATR3_like"/>
    <property type="match status" value="1"/>
</dbReference>
<feature type="domain" description="Matrin-type" evidence="9">
    <location>
        <begin position="451"/>
        <end position="482"/>
    </location>
</feature>
<evidence type="ECO:0000256" key="1">
    <source>
        <dbReference type="ARBA" id="ARBA00004123"/>
    </source>
</evidence>
<reference evidence="10 11" key="2">
    <citation type="journal article" date="2024" name="G3 (Bethesda)">
        <title>The genome of the cryopelagic Antarctic bald notothen, Trematomus borchgrevinki.</title>
        <authorList>
            <person name="Rayamajhi N."/>
            <person name="Rivera-Colon A.G."/>
            <person name="Minhas B.F."/>
            <person name="Cheng C.C."/>
            <person name="Catchen J.M."/>
        </authorList>
    </citation>
    <scope>NUCLEOTIDE SEQUENCE [LARGE SCALE GENOMIC DNA]</scope>
    <source>
        <strain evidence="10">AGRC-2024</strain>
    </source>
</reference>
<keyword evidence="6" id="KW-0694">RNA-binding</keyword>
<evidence type="ECO:0000313" key="10">
    <source>
        <dbReference type="EMBL" id="KAL3060926.1"/>
    </source>
</evidence>